<dbReference type="GO" id="GO:0005886">
    <property type="term" value="C:plasma membrane"/>
    <property type="evidence" value="ECO:0007669"/>
    <property type="project" value="UniProtKB-SubCell"/>
</dbReference>
<evidence type="ECO:0000259" key="8">
    <source>
        <dbReference type="PROSITE" id="PS50893"/>
    </source>
</evidence>
<feature type="compositionally biased region" description="Basic residues" evidence="7">
    <location>
        <begin position="34"/>
        <end position="49"/>
    </location>
</feature>
<evidence type="ECO:0000313" key="9">
    <source>
        <dbReference type="EMBL" id="UOE19740.1"/>
    </source>
</evidence>
<evidence type="ECO:0000256" key="6">
    <source>
        <dbReference type="ARBA" id="ARBA00023251"/>
    </source>
</evidence>
<dbReference type="Pfam" id="PF00005">
    <property type="entry name" value="ABC_tran"/>
    <property type="match status" value="1"/>
</dbReference>
<comment type="subcellular location">
    <subcellularLocation>
        <location evidence="1">Cell membrane</location>
        <topology evidence="1">Peripheral membrane protein</topology>
    </subcellularLocation>
</comment>
<keyword evidence="5 9" id="KW-0067">ATP-binding</keyword>
<dbReference type="AlphaFoldDB" id="A0AA97LXN4"/>
<dbReference type="SMART" id="SM00382">
    <property type="entry name" value="AAA"/>
    <property type="match status" value="1"/>
</dbReference>
<keyword evidence="6" id="KW-0046">Antibiotic resistance</keyword>
<feature type="region of interest" description="Disordered" evidence="7">
    <location>
        <begin position="1"/>
        <end position="78"/>
    </location>
</feature>
<evidence type="ECO:0000256" key="2">
    <source>
        <dbReference type="ARBA" id="ARBA00005417"/>
    </source>
</evidence>
<dbReference type="GO" id="GO:0005524">
    <property type="term" value="F:ATP binding"/>
    <property type="evidence" value="ECO:0007669"/>
    <property type="project" value="UniProtKB-KW"/>
</dbReference>
<dbReference type="PROSITE" id="PS00211">
    <property type="entry name" value="ABC_TRANSPORTER_1"/>
    <property type="match status" value="1"/>
</dbReference>
<dbReference type="GO" id="GO:0016887">
    <property type="term" value="F:ATP hydrolysis activity"/>
    <property type="evidence" value="ECO:0007669"/>
    <property type="project" value="InterPro"/>
</dbReference>
<accession>A0AA97LXN4</accession>
<dbReference type="PANTHER" id="PTHR42711:SF5">
    <property type="entry name" value="ABC TRANSPORTER ATP-BINDING PROTEIN NATA"/>
    <property type="match status" value="1"/>
</dbReference>
<dbReference type="InterPro" id="IPR050763">
    <property type="entry name" value="ABC_transporter_ATP-binding"/>
</dbReference>
<dbReference type="KEGG" id="thao:NI17_000240"/>
<keyword evidence="3" id="KW-0813">Transport</keyword>
<evidence type="ECO:0000256" key="4">
    <source>
        <dbReference type="ARBA" id="ARBA00022741"/>
    </source>
</evidence>
<gene>
    <name evidence="9" type="ORF">NI17_000240</name>
</gene>
<keyword evidence="10" id="KW-1185">Reference proteome</keyword>
<dbReference type="CDD" id="cd03230">
    <property type="entry name" value="ABC_DR_subfamily_A"/>
    <property type="match status" value="1"/>
</dbReference>
<feature type="domain" description="ABC transporter" evidence="8">
    <location>
        <begin position="108"/>
        <end position="333"/>
    </location>
</feature>
<feature type="compositionally biased region" description="Basic and acidic residues" evidence="7">
    <location>
        <begin position="20"/>
        <end position="33"/>
    </location>
</feature>
<dbReference type="GO" id="GO:0046677">
    <property type="term" value="P:response to antibiotic"/>
    <property type="evidence" value="ECO:0007669"/>
    <property type="project" value="UniProtKB-KW"/>
</dbReference>
<name>A0AA97LXN4_9ACTN</name>
<dbReference type="PANTHER" id="PTHR42711">
    <property type="entry name" value="ABC TRANSPORTER ATP-BINDING PROTEIN"/>
    <property type="match status" value="1"/>
</dbReference>
<comment type="similarity">
    <text evidence="2">Belongs to the ABC transporter superfamily.</text>
</comment>
<dbReference type="InterPro" id="IPR017871">
    <property type="entry name" value="ABC_transporter-like_CS"/>
</dbReference>
<dbReference type="InterPro" id="IPR003439">
    <property type="entry name" value="ABC_transporter-like_ATP-bd"/>
</dbReference>
<dbReference type="PROSITE" id="PS50893">
    <property type="entry name" value="ABC_TRANSPORTER_2"/>
    <property type="match status" value="1"/>
</dbReference>
<dbReference type="InterPro" id="IPR003593">
    <property type="entry name" value="AAA+_ATPase"/>
</dbReference>
<keyword evidence="4" id="KW-0547">Nucleotide-binding</keyword>
<dbReference type="Proteomes" id="UP000265719">
    <property type="component" value="Chromosome"/>
</dbReference>
<sequence length="405" mass="44260">MDREGSQTRTATRLLPHHPQRLEHDAPPADARLRGLHRVGRPRTRRVPRRASGASAPTPRDAPVLHLDPGGDPQPGGALARVAAGTPALTTSQKGGDSPVNTVPSSVIATRGLTKSYGKHQALFGLDLRVRAGEVFGFLGPNGAGKSTTIRILLDLIRRSGGEARVLGLDPRTDGVRIRRRVGYLPGELTFTSRRPARELLGYLGDLRGGVPRERIGELAERLGLDLSHPIRGLSKGNKQKVGLIQAFMHRPELLILDEPTSGLDPLLQREFLEMVREVRDDGRTVFMSSHVLSEVQDVADRAAIIRQGRLVATEDMDALRQRAARQVRLRFAEPVDAAEFADLDNVRDLTVDGATVRCVVEGSPDALVKQAARHTVLEFDSAEPDLEDLFFAYYTDREETGDAA</sequence>
<organism evidence="9 10">
    <name type="scientific">Thermobifida halotolerans</name>
    <dbReference type="NCBI Taxonomy" id="483545"/>
    <lineage>
        <taxon>Bacteria</taxon>
        <taxon>Bacillati</taxon>
        <taxon>Actinomycetota</taxon>
        <taxon>Actinomycetes</taxon>
        <taxon>Streptosporangiales</taxon>
        <taxon>Nocardiopsidaceae</taxon>
        <taxon>Thermobifida</taxon>
    </lineage>
</organism>
<evidence type="ECO:0000256" key="1">
    <source>
        <dbReference type="ARBA" id="ARBA00004202"/>
    </source>
</evidence>
<protein>
    <submittedName>
        <fullName evidence="9">ABC transporter ATP-binding protein</fullName>
    </submittedName>
</protein>
<dbReference type="InterPro" id="IPR027417">
    <property type="entry name" value="P-loop_NTPase"/>
</dbReference>
<dbReference type="SUPFAM" id="SSF52540">
    <property type="entry name" value="P-loop containing nucleoside triphosphate hydrolases"/>
    <property type="match status" value="1"/>
</dbReference>
<evidence type="ECO:0000313" key="10">
    <source>
        <dbReference type="Proteomes" id="UP000265719"/>
    </source>
</evidence>
<dbReference type="EMBL" id="CP063196">
    <property type="protein sequence ID" value="UOE19740.1"/>
    <property type="molecule type" value="Genomic_DNA"/>
</dbReference>
<reference evidence="9" key="1">
    <citation type="submission" date="2020-10" db="EMBL/GenBank/DDBJ databases">
        <title>De novo genome project of the cellulose decomposer Thermobifida halotolerans type strain.</title>
        <authorList>
            <person name="Nagy I."/>
            <person name="Horvath B."/>
            <person name="Kukolya J."/>
            <person name="Nagy I."/>
            <person name="Orsini M."/>
        </authorList>
    </citation>
    <scope>NUCLEOTIDE SEQUENCE</scope>
    <source>
        <strain evidence="9">DSM 44931</strain>
    </source>
</reference>
<evidence type="ECO:0000256" key="3">
    <source>
        <dbReference type="ARBA" id="ARBA00022448"/>
    </source>
</evidence>
<evidence type="ECO:0000256" key="7">
    <source>
        <dbReference type="SAM" id="MobiDB-lite"/>
    </source>
</evidence>
<dbReference type="Gene3D" id="3.40.50.300">
    <property type="entry name" value="P-loop containing nucleotide triphosphate hydrolases"/>
    <property type="match status" value="1"/>
</dbReference>
<evidence type="ECO:0000256" key="5">
    <source>
        <dbReference type="ARBA" id="ARBA00022840"/>
    </source>
</evidence>
<proteinExistence type="inferred from homology"/>